<dbReference type="Proteomes" id="UP000066049">
    <property type="component" value="Chromosome"/>
</dbReference>
<comment type="subunit">
    <text evidence="1">Heterotrimer of A, B and C subunits.</text>
</comment>
<dbReference type="Gene3D" id="1.10.20.60">
    <property type="entry name" value="Glu-tRNAGln amidotransferase C subunit, N-terminal domain"/>
    <property type="match status" value="1"/>
</dbReference>
<keyword evidence="1 2" id="KW-0436">Ligase</keyword>
<evidence type="ECO:0000313" key="3">
    <source>
        <dbReference type="Proteomes" id="UP000066049"/>
    </source>
</evidence>
<dbReference type="PANTHER" id="PTHR15004">
    <property type="entry name" value="GLUTAMYL-TRNA(GLN) AMIDOTRANSFERASE SUBUNIT C, MITOCHONDRIAL"/>
    <property type="match status" value="1"/>
</dbReference>
<dbReference type="NCBIfam" id="TIGR00135">
    <property type="entry name" value="gatC"/>
    <property type="match status" value="1"/>
</dbReference>
<dbReference type="GO" id="GO:0006450">
    <property type="term" value="P:regulation of translational fidelity"/>
    <property type="evidence" value="ECO:0007669"/>
    <property type="project" value="InterPro"/>
</dbReference>
<dbReference type="InterPro" id="IPR003837">
    <property type="entry name" value="GatC"/>
</dbReference>
<proteinExistence type="inferred from homology"/>
<name>A0A0M4TNV7_9BACT</name>
<reference evidence="3" key="1">
    <citation type="submission" date="2015-08" db="EMBL/GenBank/DDBJ databases">
        <title>Comparative genomics of the Campylobacter concisus group.</title>
        <authorList>
            <person name="Miller W.G."/>
            <person name="Yee E."/>
            <person name="Chapman M.H."/>
            <person name="Huynh S."/>
            <person name="Bono J.L."/>
            <person name="On S.L.W."/>
            <person name="St Leger J."/>
            <person name="Foster G."/>
            <person name="Parker C.T."/>
        </authorList>
    </citation>
    <scope>NUCLEOTIDE SEQUENCE [LARGE SCALE GENOMIC DNA]</scope>
    <source>
        <strain evidence="3">ATCC 33237</strain>
    </source>
</reference>
<dbReference type="GO" id="GO:0016740">
    <property type="term" value="F:transferase activity"/>
    <property type="evidence" value="ECO:0007669"/>
    <property type="project" value="UniProtKB-KW"/>
</dbReference>
<comment type="catalytic activity">
    <reaction evidence="1">
        <text>L-aspartyl-tRNA(Asn) + L-glutamine + ATP + H2O = L-asparaginyl-tRNA(Asn) + L-glutamate + ADP + phosphate + 2 H(+)</text>
        <dbReference type="Rhea" id="RHEA:14513"/>
        <dbReference type="Rhea" id="RHEA-COMP:9674"/>
        <dbReference type="Rhea" id="RHEA-COMP:9677"/>
        <dbReference type="ChEBI" id="CHEBI:15377"/>
        <dbReference type="ChEBI" id="CHEBI:15378"/>
        <dbReference type="ChEBI" id="CHEBI:29985"/>
        <dbReference type="ChEBI" id="CHEBI:30616"/>
        <dbReference type="ChEBI" id="CHEBI:43474"/>
        <dbReference type="ChEBI" id="CHEBI:58359"/>
        <dbReference type="ChEBI" id="CHEBI:78515"/>
        <dbReference type="ChEBI" id="CHEBI:78516"/>
        <dbReference type="ChEBI" id="CHEBI:456216"/>
    </reaction>
</comment>
<dbReference type="GeneID" id="28663230"/>
<keyword evidence="2" id="KW-0808">Transferase</keyword>
<dbReference type="EMBL" id="CP012541">
    <property type="protein sequence ID" value="ALF48201.1"/>
    <property type="molecule type" value="Genomic_DNA"/>
</dbReference>
<dbReference type="GO" id="GO:0006412">
    <property type="term" value="P:translation"/>
    <property type="evidence" value="ECO:0007669"/>
    <property type="project" value="UniProtKB-UniRule"/>
</dbReference>
<dbReference type="AlphaFoldDB" id="A0A0M4TNV7"/>
<dbReference type="RefSeq" id="WP_054197123.1">
    <property type="nucleotide sequence ID" value="NZ_CABMKQ010000040.1"/>
</dbReference>
<evidence type="ECO:0000313" key="2">
    <source>
        <dbReference type="EMBL" id="ALF48201.1"/>
    </source>
</evidence>
<keyword evidence="1" id="KW-0648">Protein biosynthesis</keyword>
<comment type="function">
    <text evidence="1">Allows the formation of correctly charged Asn-tRNA(Asn) or Gln-tRNA(Gln) through the transamidation of misacylated Asp-tRNA(Asn) or Glu-tRNA(Gln) in organisms which lack either or both of asparaginyl-tRNA or glutaminyl-tRNA synthetases. The reaction takes place in the presence of glutamine and ATP through an activated phospho-Asp-tRNA(Asn) or phospho-Glu-tRNA(Gln).</text>
</comment>
<protein>
    <recommendedName>
        <fullName evidence="1">Aspartyl/glutamyl-tRNA(Asn/Gln) amidotransferase subunit C</fullName>
        <shortName evidence="1">Asp/Glu-ADT subunit C</shortName>
        <ecNumber evidence="1">6.3.5.-</ecNumber>
    </recommendedName>
</protein>
<dbReference type="PANTHER" id="PTHR15004:SF0">
    <property type="entry name" value="GLUTAMYL-TRNA(GLN) AMIDOTRANSFERASE SUBUNIT C, MITOCHONDRIAL"/>
    <property type="match status" value="1"/>
</dbReference>
<dbReference type="GO" id="GO:0050566">
    <property type="term" value="F:asparaginyl-tRNA synthase (glutamine-hydrolyzing) activity"/>
    <property type="evidence" value="ECO:0007669"/>
    <property type="project" value="RHEA"/>
</dbReference>
<comment type="similarity">
    <text evidence="1">Belongs to the GatC family.</text>
</comment>
<keyword evidence="1" id="KW-0067">ATP-binding</keyword>
<dbReference type="InterPro" id="IPR036113">
    <property type="entry name" value="Asp/Glu-ADT_sf_sub_c"/>
</dbReference>
<dbReference type="HAMAP" id="MF_00122">
    <property type="entry name" value="GatC"/>
    <property type="match status" value="1"/>
</dbReference>
<dbReference type="PATRIC" id="fig|199.248.peg.1601"/>
<gene>
    <name evidence="1 2" type="primary">gatC</name>
    <name evidence="2" type="ORF">CCON33237_1552</name>
</gene>
<comment type="catalytic activity">
    <reaction evidence="1">
        <text>L-glutamyl-tRNA(Gln) + L-glutamine + ATP + H2O = L-glutaminyl-tRNA(Gln) + L-glutamate + ADP + phosphate + H(+)</text>
        <dbReference type="Rhea" id="RHEA:17521"/>
        <dbReference type="Rhea" id="RHEA-COMP:9681"/>
        <dbReference type="Rhea" id="RHEA-COMP:9684"/>
        <dbReference type="ChEBI" id="CHEBI:15377"/>
        <dbReference type="ChEBI" id="CHEBI:15378"/>
        <dbReference type="ChEBI" id="CHEBI:29985"/>
        <dbReference type="ChEBI" id="CHEBI:30616"/>
        <dbReference type="ChEBI" id="CHEBI:43474"/>
        <dbReference type="ChEBI" id="CHEBI:58359"/>
        <dbReference type="ChEBI" id="CHEBI:78520"/>
        <dbReference type="ChEBI" id="CHEBI:78521"/>
        <dbReference type="ChEBI" id="CHEBI:456216"/>
    </reaction>
</comment>
<organism evidence="2 3">
    <name type="scientific">Campylobacter concisus</name>
    <dbReference type="NCBI Taxonomy" id="199"/>
    <lineage>
        <taxon>Bacteria</taxon>
        <taxon>Pseudomonadati</taxon>
        <taxon>Campylobacterota</taxon>
        <taxon>Epsilonproteobacteria</taxon>
        <taxon>Campylobacterales</taxon>
        <taxon>Campylobacteraceae</taxon>
        <taxon>Campylobacter</taxon>
    </lineage>
</organism>
<accession>A0A0M4TNV7</accession>
<sequence length="95" mass="10651">MQIDDTLLNKLEKLSALQISDEKREEVKKQLSEIVSFVDILNELDLSSDEAVVSSIKGGAPLREDEPRPSNVIDTILKYAPSREGHFFAVPKIIE</sequence>
<evidence type="ECO:0000256" key="1">
    <source>
        <dbReference type="HAMAP-Rule" id="MF_00122"/>
    </source>
</evidence>
<dbReference type="GO" id="GO:0070681">
    <property type="term" value="P:glutaminyl-tRNAGln biosynthesis via transamidation"/>
    <property type="evidence" value="ECO:0007669"/>
    <property type="project" value="TreeGrafter"/>
</dbReference>
<dbReference type="GO" id="GO:0050567">
    <property type="term" value="F:glutaminyl-tRNA synthase (glutamine-hydrolyzing) activity"/>
    <property type="evidence" value="ECO:0007669"/>
    <property type="project" value="UniProtKB-UniRule"/>
</dbReference>
<dbReference type="SUPFAM" id="SSF141000">
    <property type="entry name" value="Glu-tRNAGln amidotransferase C subunit"/>
    <property type="match status" value="1"/>
</dbReference>
<dbReference type="GO" id="GO:0005524">
    <property type="term" value="F:ATP binding"/>
    <property type="evidence" value="ECO:0007669"/>
    <property type="project" value="UniProtKB-KW"/>
</dbReference>
<keyword evidence="1" id="KW-0547">Nucleotide-binding</keyword>
<dbReference type="KEGG" id="ccoc:CCON33237_1552"/>
<dbReference type="Pfam" id="PF02686">
    <property type="entry name" value="GatC"/>
    <property type="match status" value="1"/>
</dbReference>
<dbReference type="EC" id="6.3.5.-" evidence="1"/>